<dbReference type="GO" id="GO:0008270">
    <property type="term" value="F:zinc ion binding"/>
    <property type="evidence" value="ECO:0007669"/>
    <property type="project" value="InterPro"/>
</dbReference>
<dbReference type="EMBL" id="CABFNO020001323">
    <property type="protein sequence ID" value="CAG9981139.1"/>
    <property type="molecule type" value="Genomic_DNA"/>
</dbReference>
<dbReference type="PANTHER" id="PTHR38111">
    <property type="entry name" value="ZN(2)-C6 FUNGAL-TYPE DOMAIN-CONTAINING PROTEIN-RELATED"/>
    <property type="match status" value="1"/>
</dbReference>
<organism evidence="3 4">
    <name type="scientific">Clonostachys byssicola</name>
    <dbReference type="NCBI Taxonomy" id="160290"/>
    <lineage>
        <taxon>Eukaryota</taxon>
        <taxon>Fungi</taxon>
        <taxon>Dikarya</taxon>
        <taxon>Ascomycota</taxon>
        <taxon>Pezizomycotina</taxon>
        <taxon>Sordariomycetes</taxon>
        <taxon>Hypocreomycetidae</taxon>
        <taxon>Hypocreales</taxon>
        <taxon>Bionectriaceae</taxon>
        <taxon>Clonostachys</taxon>
    </lineage>
</organism>
<dbReference type="InterPro" id="IPR053178">
    <property type="entry name" value="Osmoadaptation_assoc"/>
</dbReference>
<feature type="region of interest" description="Disordered" evidence="2">
    <location>
        <begin position="46"/>
        <end position="76"/>
    </location>
</feature>
<dbReference type="CDD" id="cd00067">
    <property type="entry name" value="GAL4"/>
    <property type="match status" value="1"/>
</dbReference>
<dbReference type="Proteomes" id="UP000754883">
    <property type="component" value="Unassembled WGS sequence"/>
</dbReference>
<evidence type="ECO:0000256" key="2">
    <source>
        <dbReference type="SAM" id="MobiDB-lite"/>
    </source>
</evidence>
<reference evidence="4" key="1">
    <citation type="submission" date="2019-06" db="EMBL/GenBank/DDBJ databases">
        <authorList>
            <person name="Broberg M."/>
        </authorList>
    </citation>
    <scope>NUCLEOTIDE SEQUENCE [LARGE SCALE GENOMIC DNA]</scope>
</reference>
<evidence type="ECO:0000313" key="4">
    <source>
        <dbReference type="Proteomes" id="UP000754883"/>
    </source>
</evidence>
<gene>
    <name evidence="3" type="ORF">CBYS24578_00008133</name>
</gene>
<dbReference type="GO" id="GO:0000981">
    <property type="term" value="F:DNA-binding transcription factor activity, RNA polymerase II-specific"/>
    <property type="evidence" value="ECO:0007669"/>
    <property type="project" value="InterPro"/>
</dbReference>
<dbReference type="AlphaFoldDB" id="A0A9N9UAL9"/>
<proteinExistence type="predicted"/>
<protein>
    <recommendedName>
        <fullName evidence="5">Zn(2)-C6 fungal-type domain-containing protein</fullName>
    </recommendedName>
</protein>
<reference evidence="3 4" key="2">
    <citation type="submission" date="2021-10" db="EMBL/GenBank/DDBJ databases">
        <authorList>
            <person name="Piombo E."/>
        </authorList>
    </citation>
    <scope>NUCLEOTIDE SEQUENCE [LARGE SCALE GENOMIC DNA]</scope>
</reference>
<evidence type="ECO:0000256" key="1">
    <source>
        <dbReference type="ARBA" id="ARBA00023242"/>
    </source>
</evidence>
<comment type="caution">
    <text evidence="3">The sequence shown here is derived from an EMBL/GenBank/DDBJ whole genome shotgun (WGS) entry which is preliminary data.</text>
</comment>
<keyword evidence="4" id="KW-1185">Reference proteome</keyword>
<evidence type="ECO:0008006" key="5">
    <source>
        <dbReference type="Google" id="ProtNLM"/>
    </source>
</evidence>
<sequence>ASLDDLDHAKIAADCDRKRPICSRCQKMLLQCHYYQNPNLANSTNQVGGDTSCKPGSFSTPNLPETAHNAKETNASSSRVTVGPMVLPEALDRSAFKDKILGVYWSSYLPNGRSLSKDLVKHSQFGWTTDAPEIFRERSVLQLVVLTSAVAMMAHQTKDQSLRYKAQRMYGTSLVVMSGAMKSPALRKKPSMLVASALLGIFEAFFGMRICKPCPFASQEWKTVPFEDIPKSPKDIIADITLELPELYSDLNSAKACPKDEERMAQLEIIASKSWLLDFRLRTWAATTGLQIREFVKSKISTGSSNTTMSSEEYALANVSLLYWITCISLYEILEMTGDTFESPWPEHASPVIYCRELAAFIRFLLTPQAGCPVTNFIFFALDVAVRFLEKIDAERIEAEERASLLRILKAGLGRLG</sequence>
<evidence type="ECO:0000313" key="3">
    <source>
        <dbReference type="EMBL" id="CAG9981139.1"/>
    </source>
</evidence>
<keyword evidence="1" id="KW-0539">Nucleus</keyword>
<feature type="non-terminal residue" evidence="3">
    <location>
        <position position="1"/>
    </location>
</feature>
<dbReference type="PANTHER" id="PTHR38111:SF9">
    <property type="entry name" value="ZN(2)-C6 FUNGAL-TYPE DOMAIN-CONTAINING PROTEIN"/>
    <property type="match status" value="1"/>
</dbReference>
<dbReference type="OrthoDB" id="3525185at2759"/>
<dbReference type="InterPro" id="IPR001138">
    <property type="entry name" value="Zn2Cys6_DnaBD"/>
</dbReference>
<accession>A0A9N9UAL9</accession>
<name>A0A9N9UAL9_9HYPO</name>